<evidence type="ECO:0000259" key="1">
    <source>
        <dbReference type="Pfam" id="PF04480"/>
    </source>
</evidence>
<feature type="domain" description="DUF559" evidence="1">
    <location>
        <begin position="274"/>
        <end position="332"/>
    </location>
</feature>
<dbReference type="Proteomes" id="UP000253790">
    <property type="component" value="Chromosome"/>
</dbReference>
<dbReference type="OrthoDB" id="4310518at2"/>
<dbReference type="InterPro" id="IPR007569">
    <property type="entry name" value="DUF559"/>
</dbReference>
<dbReference type="InterPro" id="IPR011335">
    <property type="entry name" value="Restrct_endonuc-II-like"/>
</dbReference>
<name>A0A345NPF8_9MICO</name>
<dbReference type="KEGG" id="orn:DV701_13035"/>
<reference evidence="2 3" key="1">
    <citation type="submission" date="2018-07" db="EMBL/GenBank/DDBJ databases">
        <title>Complete genome sequencing of Ornithinimicrobium sp. AMA3305.</title>
        <authorList>
            <person name="Bae J.-W."/>
        </authorList>
    </citation>
    <scope>NUCLEOTIDE SEQUENCE [LARGE SCALE GENOMIC DNA]</scope>
    <source>
        <strain evidence="2 3">AMA3305</strain>
    </source>
</reference>
<keyword evidence="3" id="KW-1185">Reference proteome</keyword>
<dbReference type="AlphaFoldDB" id="A0A345NPF8"/>
<proteinExistence type="predicted"/>
<dbReference type="EMBL" id="CP031229">
    <property type="protein sequence ID" value="AXH96916.1"/>
    <property type="molecule type" value="Genomic_DNA"/>
</dbReference>
<organism evidence="2 3">
    <name type="scientific">Ornithinimicrobium avium</name>
    <dbReference type="NCBI Taxonomy" id="2283195"/>
    <lineage>
        <taxon>Bacteria</taxon>
        <taxon>Bacillati</taxon>
        <taxon>Actinomycetota</taxon>
        <taxon>Actinomycetes</taxon>
        <taxon>Micrococcales</taxon>
        <taxon>Ornithinimicrobiaceae</taxon>
        <taxon>Ornithinimicrobium</taxon>
    </lineage>
</organism>
<evidence type="ECO:0000313" key="3">
    <source>
        <dbReference type="Proteomes" id="UP000253790"/>
    </source>
</evidence>
<accession>A0A345NPF8</accession>
<protein>
    <submittedName>
        <fullName evidence="2">DUF559 domain-containing protein</fullName>
    </submittedName>
</protein>
<dbReference type="SUPFAM" id="SSF52980">
    <property type="entry name" value="Restriction endonuclease-like"/>
    <property type="match status" value="1"/>
</dbReference>
<gene>
    <name evidence="2" type="ORF">DV701_13035</name>
</gene>
<sequence>MGRRPAPVGPAAVRCAVTRRAVVSPGALEPLRNPQRAPSRRARCGQLLRLVDRLVQAAAVDPVEAVRRCGGRASSAQLRELCVRPRDLSAAVRTGHLARTRPGRYRLATLDTQLDVAIGLTATLSHRSAALHHALEVATAPELPEITVRRNRRLSRDQQRRASTTWRDLPASAVAASVTPPAQTVLDCARDLPFQESLAVADSALRHGLVDLDQLRGRAARVRGHGAARARRVAAAASPLAANPFESSLRAIALDSGLDVQPQIQVTDHGLFALVDLADQGRRLVIEADSYEHHGNRRGFRKDVRRYTELAVFGWTVLRFTWEDVMLQPDYVRWALTSWRLAQDGVRVLAPPAHLPRLA</sequence>
<dbReference type="Pfam" id="PF04480">
    <property type="entry name" value="DUF559"/>
    <property type="match status" value="1"/>
</dbReference>
<dbReference type="Gene3D" id="3.40.960.10">
    <property type="entry name" value="VSR Endonuclease"/>
    <property type="match status" value="1"/>
</dbReference>
<evidence type="ECO:0000313" key="2">
    <source>
        <dbReference type="EMBL" id="AXH96916.1"/>
    </source>
</evidence>